<accession>A0A3D8GQX8</accession>
<keyword evidence="4" id="KW-0406">Ion transport</keyword>
<keyword evidence="2" id="KW-0812">Transmembrane</keyword>
<keyword evidence="5" id="KW-1185">Reference proteome</keyword>
<dbReference type="InterPro" id="IPR013099">
    <property type="entry name" value="K_chnl_dom"/>
</dbReference>
<proteinExistence type="predicted"/>
<evidence type="ECO:0000259" key="3">
    <source>
        <dbReference type="PROSITE" id="PS51201"/>
    </source>
</evidence>
<evidence type="ECO:0000313" key="5">
    <source>
        <dbReference type="Proteomes" id="UP000257144"/>
    </source>
</evidence>
<dbReference type="PANTHER" id="PTHR43833">
    <property type="entry name" value="POTASSIUM CHANNEL PROTEIN 2-RELATED-RELATED"/>
    <property type="match status" value="1"/>
</dbReference>
<dbReference type="SUPFAM" id="SSF81324">
    <property type="entry name" value="Voltage-gated potassium channels"/>
    <property type="match status" value="1"/>
</dbReference>
<dbReference type="Proteomes" id="UP000257144">
    <property type="component" value="Unassembled WGS sequence"/>
</dbReference>
<feature type="transmembrane region" description="Helical" evidence="2">
    <location>
        <begin position="72"/>
        <end position="90"/>
    </location>
</feature>
<comment type="subcellular location">
    <subcellularLocation>
        <location evidence="1">Cell membrane</location>
        <topology evidence="1">Multi-pass membrane protein</topology>
    </subcellularLocation>
</comment>
<dbReference type="SUPFAM" id="SSF51735">
    <property type="entry name" value="NAD(P)-binding Rossmann-fold domains"/>
    <property type="match status" value="1"/>
</dbReference>
<dbReference type="GO" id="GO:0005886">
    <property type="term" value="C:plasma membrane"/>
    <property type="evidence" value="ECO:0007669"/>
    <property type="project" value="UniProtKB-SubCell"/>
</dbReference>
<dbReference type="Gene3D" id="3.40.50.720">
    <property type="entry name" value="NAD(P)-binding Rossmann-like Domain"/>
    <property type="match status" value="1"/>
</dbReference>
<keyword evidence="4" id="KW-0407">Ion channel</keyword>
<dbReference type="InterPro" id="IPR036291">
    <property type="entry name" value="NAD(P)-bd_dom_sf"/>
</dbReference>
<evidence type="ECO:0000256" key="1">
    <source>
        <dbReference type="ARBA" id="ARBA00004651"/>
    </source>
</evidence>
<feature type="transmembrane region" description="Helical" evidence="2">
    <location>
        <begin position="18"/>
        <end position="36"/>
    </location>
</feature>
<keyword evidence="2" id="KW-1133">Transmembrane helix</keyword>
<name>A0A3D8GQX8_9BACI</name>
<dbReference type="PANTHER" id="PTHR43833:SF9">
    <property type="entry name" value="POTASSIUM CHANNEL PROTEIN YUGO-RELATED"/>
    <property type="match status" value="1"/>
</dbReference>
<dbReference type="RefSeq" id="WP_115451721.1">
    <property type="nucleotide sequence ID" value="NZ_QNQT01000003.1"/>
</dbReference>
<organism evidence="4 5">
    <name type="scientific">Neobacillus piezotolerans</name>
    <dbReference type="NCBI Taxonomy" id="2259171"/>
    <lineage>
        <taxon>Bacteria</taxon>
        <taxon>Bacillati</taxon>
        <taxon>Bacillota</taxon>
        <taxon>Bacilli</taxon>
        <taxon>Bacillales</taxon>
        <taxon>Bacillaceae</taxon>
        <taxon>Neobacillus</taxon>
    </lineage>
</organism>
<evidence type="ECO:0000313" key="4">
    <source>
        <dbReference type="EMBL" id="RDU36893.1"/>
    </source>
</evidence>
<feature type="transmembrane region" description="Helical" evidence="2">
    <location>
        <begin position="48"/>
        <end position="65"/>
    </location>
</feature>
<dbReference type="GO" id="GO:0006813">
    <property type="term" value="P:potassium ion transport"/>
    <property type="evidence" value="ECO:0007669"/>
    <property type="project" value="InterPro"/>
</dbReference>
<dbReference type="GO" id="GO:0034220">
    <property type="term" value="P:monoatomic ion transmembrane transport"/>
    <property type="evidence" value="ECO:0007669"/>
    <property type="project" value="UniProtKB-KW"/>
</dbReference>
<keyword evidence="2" id="KW-0472">Membrane</keyword>
<dbReference type="OrthoDB" id="9785285at2"/>
<dbReference type="InterPro" id="IPR050721">
    <property type="entry name" value="Trk_Ktr_HKT_K-transport"/>
</dbReference>
<gene>
    <name evidence="4" type="ORF">DRW41_09315</name>
</gene>
<feature type="domain" description="RCK N-terminal" evidence="3">
    <location>
        <begin position="113"/>
        <end position="237"/>
    </location>
</feature>
<dbReference type="Pfam" id="PF02254">
    <property type="entry name" value="TrkA_N"/>
    <property type="match status" value="1"/>
</dbReference>
<dbReference type="Gene3D" id="1.10.287.70">
    <property type="match status" value="1"/>
</dbReference>
<dbReference type="EMBL" id="QNQT01000003">
    <property type="protein sequence ID" value="RDU36893.1"/>
    <property type="molecule type" value="Genomic_DNA"/>
</dbReference>
<reference evidence="4 5" key="1">
    <citation type="submission" date="2018-07" db="EMBL/GenBank/DDBJ databases">
        <title>Bacillus sp. YLB-04 draft genome sequence.</title>
        <authorList>
            <person name="Yu L."/>
            <person name="Tang X."/>
        </authorList>
    </citation>
    <scope>NUCLEOTIDE SEQUENCE [LARGE SCALE GENOMIC DNA]</scope>
    <source>
        <strain evidence="4 5">YLB-04</strain>
    </source>
</reference>
<dbReference type="AlphaFoldDB" id="A0A3D8GQX8"/>
<dbReference type="InterPro" id="IPR003148">
    <property type="entry name" value="RCK_N"/>
</dbReference>
<evidence type="ECO:0000256" key="2">
    <source>
        <dbReference type="SAM" id="Phobius"/>
    </source>
</evidence>
<comment type="caution">
    <text evidence="4">The sequence shown here is derived from an EMBL/GenBank/DDBJ whole genome shotgun (WGS) entry which is preliminary data.</text>
</comment>
<dbReference type="PROSITE" id="PS51201">
    <property type="entry name" value="RCK_N"/>
    <property type="match status" value="1"/>
</dbReference>
<sequence>MTNRWYIHFLRLPVQMRVLLITLFFFLSFGVSIRFLEPDTFHTIYDGIWWAIITATTVGYGDFVPHTHLGRIAAVLLILFGAGLVSYYFVSLATAAVTKQNALSEGKLPYKDAGHMVIVGWNERSREIISKLNDSGSPIEIVLIDETLEENPTESRCVHFIQGKPHVDATILKGNVQKAELVLITSDHSHEELLADMNSILTLLTIKGLCPEVKCIVEILTPEQVVNAKRAGADQVLQSNKLTSIFMLSSIHSRGTGLLWNIMGRLQENRLTSEPAASHFEGRTFAEAKAAWADKEKLLIGIKRGKELEVNPPLSFKIEAGDEFIAIK</sequence>
<protein>
    <submittedName>
        <fullName evidence="4">Potassium channel protein</fullName>
    </submittedName>
</protein>
<keyword evidence="4" id="KW-0813">Transport</keyword>
<dbReference type="Pfam" id="PF07885">
    <property type="entry name" value="Ion_trans_2"/>
    <property type="match status" value="1"/>
</dbReference>